<feature type="region of interest" description="Disordered" evidence="1">
    <location>
        <begin position="234"/>
        <end position="289"/>
    </location>
</feature>
<organism evidence="2 3">
    <name type="scientific">Zymoseptoria brevis</name>
    <dbReference type="NCBI Taxonomy" id="1047168"/>
    <lineage>
        <taxon>Eukaryota</taxon>
        <taxon>Fungi</taxon>
        <taxon>Dikarya</taxon>
        <taxon>Ascomycota</taxon>
        <taxon>Pezizomycotina</taxon>
        <taxon>Dothideomycetes</taxon>
        <taxon>Dothideomycetidae</taxon>
        <taxon>Mycosphaerellales</taxon>
        <taxon>Mycosphaerellaceae</taxon>
        <taxon>Zymoseptoria</taxon>
    </lineage>
</organism>
<evidence type="ECO:0000313" key="3">
    <source>
        <dbReference type="Proteomes" id="UP000033647"/>
    </source>
</evidence>
<feature type="compositionally biased region" description="Basic residues" evidence="1">
    <location>
        <begin position="324"/>
        <end position="333"/>
    </location>
</feature>
<dbReference type="OrthoDB" id="3884218at2759"/>
<reference evidence="2 3" key="1">
    <citation type="submission" date="2015-03" db="EMBL/GenBank/DDBJ databases">
        <title>RNA-seq based gene annotation and comparative genomics of four Zymoseptoria species reveal species-specific pathogenicity related genes and transposable element activity.</title>
        <authorList>
            <person name="Grandaubert J."/>
            <person name="Bhattacharyya A."/>
            <person name="Stukenbrock E.H."/>
        </authorList>
    </citation>
    <scope>NUCLEOTIDE SEQUENCE [LARGE SCALE GENOMIC DNA]</scope>
    <source>
        <strain evidence="2 3">Zb18110</strain>
    </source>
</reference>
<evidence type="ECO:0000256" key="1">
    <source>
        <dbReference type="SAM" id="MobiDB-lite"/>
    </source>
</evidence>
<dbReference type="Proteomes" id="UP000033647">
    <property type="component" value="Unassembled WGS sequence"/>
</dbReference>
<feature type="region of interest" description="Disordered" evidence="1">
    <location>
        <begin position="190"/>
        <end position="213"/>
    </location>
</feature>
<comment type="caution">
    <text evidence="2">The sequence shown here is derived from an EMBL/GenBank/DDBJ whole genome shotgun (WGS) entry which is preliminary data.</text>
</comment>
<feature type="compositionally biased region" description="Polar residues" evidence="1">
    <location>
        <begin position="245"/>
        <end position="255"/>
    </location>
</feature>
<keyword evidence="3" id="KW-1185">Reference proteome</keyword>
<protein>
    <submittedName>
        <fullName evidence="2">Uncharacterized protein</fullName>
    </submittedName>
</protein>
<dbReference type="AlphaFoldDB" id="A0A0F4GYW4"/>
<sequence>MGADTIDLNERVLQELLPVLSAARTCICLWTNGYYSFTSTSTGLHSWALEILFTVPPLHLHIRPAPQPTGSRLTFTSARARSESGPLHTRNTKHRVSTSICQSADPRKSPSALLVLLYCSTAVLLHIVGIPDRPEAIAMAMQRPSLAGHRPAYMDNLFRDASTHSNPSFSLPPSAHSSMSSLSTASSYDLRSSYHSNGRPLTPSPEEESNDDAFSIRSKKSIFASKRFKFGSILNRRTYPPSPPLSRSASQTLRSRTPEPDAADTSLPTSKFVDRSLNRRPSLPRLDTSFPPPVAVSTYATRPLPAVPGAKDAPIPVPAPLRLPPKRPFKAGRSRSVGSKRPIEHAPLQDAQELSCQKCYYFTARNCNGYVMGGESGDACEGCLQLGFFGAK</sequence>
<evidence type="ECO:0000313" key="2">
    <source>
        <dbReference type="EMBL" id="KJY02429.1"/>
    </source>
</evidence>
<feature type="region of interest" description="Disordered" evidence="1">
    <location>
        <begin position="81"/>
        <end position="103"/>
    </location>
</feature>
<dbReference type="EMBL" id="LAFY01000050">
    <property type="protein sequence ID" value="KJY02429.1"/>
    <property type="molecule type" value="Genomic_DNA"/>
</dbReference>
<feature type="region of interest" description="Disordered" evidence="1">
    <location>
        <begin position="317"/>
        <end position="339"/>
    </location>
</feature>
<name>A0A0F4GYW4_9PEZI</name>
<accession>A0A0F4GYW4</accession>
<proteinExistence type="predicted"/>
<gene>
    <name evidence="2" type="ORF">TI39_contig53g00008</name>
</gene>